<dbReference type="PANTHER" id="PTHR34478:SF1">
    <property type="entry name" value="PROTEIN LEMA"/>
    <property type="match status" value="1"/>
</dbReference>
<protein>
    <submittedName>
        <fullName evidence="7">LemA protein</fullName>
    </submittedName>
</protein>
<comment type="caution">
    <text evidence="7">The sequence shown here is derived from an EMBL/GenBank/DDBJ whole genome shotgun (WGS) entry which is preliminary data.</text>
</comment>
<evidence type="ECO:0000313" key="8">
    <source>
        <dbReference type="Proteomes" id="UP000247612"/>
    </source>
</evidence>
<keyword evidence="4 6" id="KW-1133">Transmembrane helix</keyword>
<evidence type="ECO:0000313" key="7">
    <source>
        <dbReference type="EMBL" id="PXX81723.1"/>
    </source>
</evidence>
<dbReference type="Pfam" id="PF04011">
    <property type="entry name" value="LemA"/>
    <property type="match status" value="1"/>
</dbReference>
<comment type="similarity">
    <text evidence="2">Belongs to the LemA family.</text>
</comment>
<reference evidence="7 8" key="1">
    <citation type="submission" date="2018-05" db="EMBL/GenBank/DDBJ databases">
        <title>Genomic Encyclopedia of Type Strains, Phase IV (KMG-IV): sequencing the most valuable type-strain genomes for metagenomic binning, comparative biology and taxonomic classification.</title>
        <authorList>
            <person name="Goeker M."/>
        </authorList>
    </citation>
    <scope>NUCLEOTIDE SEQUENCE [LARGE SCALE GENOMIC DNA]</scope>
    <source>
        <strain evidence="7 8">JC118</strain>
    </source>
</reference>
<evidence type="ECO:0000256" key="4">
    <source>
        <dbReference type="ARBA" id="ARBA00022989"/>
    </source>
</evidence>
<feature type="transmembrane region" description="Helical" evidence="6">
    <location>
        <begin position="6"/>
        <end position="26"/>
    </location>
</feature>
<evidence type="ECO:0000256" key="2">
    <source>
        <dbReference type="ARBA" id="ARBA00008854"/>
    </source>
</evidence>
<keyword evidence="8" id="KW-1185">Reference proteome</keyword>
<dbReference type="GeneID" id="94440038"/>
<dbReference type="EMBL" id="QJKH01000001">
    <property type="protein sequence ID" value="PXX81723.1"/>
    <property type="molecule type" value="Genomic_DNA"/>
</dbReference>
<dbReference type="Proteomes" id="UP000247612">
    <property type="component" value="Unassembled WGS sequence"/>
</dbReference>
<evidence type="ECO:0000256" key="5">
    <source>
        <dbReference type="ARBA" id="ARBA00023136"/>
    </source>
</evidence>
<dbReference type="PANTHER" id="PTHR34478">
    <property type="entry name" value="PROTEIN LEMA"/>
    <property type="match status" value="1"/>
</dbReference>
<dbReference type="STRING" id="1034346.GCA_000313565_00333"/>
<dbReference type="GO" id="GO:0016020">
    <property type="term" value="C:membrane"/>
    <property type="evidence" value="ECO:0007669"/>
    <property type="project" value="UniProtKB-SubCell"/>
</dbReference>
<evidence type="ECO:0000256" key="1">
    <source>
        <dbReference type="ARBA" id="ARBA00004167"/>
    </source>
</evidence>
<dbReference type="AlphaFoldDB" id="A0A318L895"/>
<evidence type="ECO:0000256" key="6">
    <source>
        <dbReference type="SAM" id="Phobius"/>
    </source>
</evidence>
<dbReference type="RefSeq" id="WP_022936639.1">
    <property type="nucleotide sequence ID" value="NZ_CABKRQ010000001.1"/>
</dbReference>
<comment type="subcellular location">
    <subcellularLocation>
        <location evidence="1">Membrane</location>
        <topology evidence="1">Single-pass membrane protein</topology>
    </subcellularLocation>
</comment>
<proteinExistence type="inferred from homology"/>
<dbReference type="Gene3D" id="1.20.1440.20">
    <property type="entry name" value="LemA-like domain"/>
    <property type="match status" value="1"/>
</dbReference>
<evidence type="ECO:0000256" key="3">
    <source>
        <dbReference type="ARBA" id="ARBA00022692"/>
    </source>
</evidence>
<dbReference type="InterPro" id="IPR023353">
    <property type="entry name" value="LemA-like_dom_sf"/>
</dbReference>
<sequence>MNIAIWVVVVIVVLLIVWGIMTYNGLVRGLNKVEEAFSTMDVYLKKRYDLIPNLVETIKGYAKHESETLEKVIRARNLAVKANTMDEKISSEKNFQSMLGPLYAIGEQYPDLKADKNFLSLQNELQNLESEIANSRKYYNAIVVKFNNMVMTFPSNLLAGMFGFHRQPMYEITDAAQRENVKVQF</sequence>
<name>A0A318L895_9FIRM</name>
<keyword evidence="3 6" id="KW-0812">Transmembrane</keyword>
<dbReference type="InterPro" id="IPR007156">
    <property type="entry name" value="MamQ_LemA"/>
</dbReference>
<organism evidence="7 8">
    <name type="scientific">Dielma fastidiosa</name>
    <dbReference type="NCBI Taxonomy" id="1034346"/>
    <lineage>
        <taxon>Bacteria</taxon>
        <taxon>Bacillati</taxon>
        <taxon>Bacillota</taxon>
        <taxon>Erysipelotrichia</taxon>
        <taxon>Erysipelotrichales</taxon>
        <taxon>Erysipelotrichaceae</taxon>
        <taxon>Dielma</taxon>
    </lineage>
</organism>
<gene>
    <name evidence="7" type="ORF">DES51_101337</name>
</gene>
<accession>A0A318L895</accession>
<dbReference type="SUPFAM" id="SSF140478">
    <property type="entry name" value="LemA-like"/>
    <property type="match status" value="1"/>
</dbReference>
<keyword evidence="5 6" id="KW-0472">Membrane</keyword>